<evidence type="ECO:0000313" key="3">
    <source>
        <dbReference type="Proteomes" id="UP001162834"/>
    </source>
</evidence>
<keyword evidence="3" id="KW-1185">Reference proteome</keyword>
<accession>A0A9E6Y2H3</accession>
<gene>
    <name evidence="2" type="ORF">DSM104329_05245</name>
</gene>
<evidence type="ECO:0000313" key="2">
    <source>
        <dbReference type="EMBL" id="UGS38815.1"/>
    </source>
</evidence>
<dbReference type="InterPro" id="IPR049625">
    <property type="entry name" value="Glyco_transf_61_cat"/>
</dbReference>
<feature type="domain" description="Glycosyltransferase 61 catalytic" evidence="1">
    <location>
        <begin position="141"/>
        <end position="313"/>
    </location>
</feature>
<sequence>MAADVEIDVYEDYERVGSVAELFGPGNRILELEPEEPPAIPEYAFLNGAPDIEYGMGRWPIQLRVVKVDNVLFLPQRTIVNADTGRLLLDSLRKPLGPDHPLPDETERRIQPERLNDIMRDAATVRVGGTTFNAASRNGGYGHVLLEAVSQLWAAADLDLTTMPVAVNGLRPDLRYHLQLLRPFGVTERNAIRVNRGNMWFESLILASQSYVLPKRISERFWDVMQRVREFYAPGADEGPHDRRLFVSRRKASKRRLDNEECIEQIFAGHGFEIFHPEDHDVPEQIRTFATASWIAGSVGSGLYNTVFAPAGVRRIILAPGHFYTPNDVLMTREHGPLYLFGRSGSPNPKQAIIEDWTIDAEAVERAVAGVFATEDAS</sequence>
<protein>
    <recommendedName>
        <fullName evidence="1">Glycosyltransferase 61 catalytic domain-containing protein</fullName>
    </recommendedName>
</protein>
<proteinExistence type="predicted"/>
<dbReference type="RefSeq" id="WP_259312830.1">
    <property type="nucleotide sequence ID" value="NZ_CP087164.1"/>
</dbReference>
<dbReference type="EMBL" id="CP087164">
    <property type="protein sequence ID" value="UGS38815.1"/>
    <property type="molecule type" value="Genomic_DNA"/>
</dbReference>
<dbReference type="GO" id="GO:0016757">
    <property type="term" value="F:glycosyltransferase activity"/>
    <property type="evidence" value="ECO:0007669"/>
    <property type="project" value="InterPro"/>
</dbReference>
<evidence type="ECO:0000259" key="1">
    <source>
        <dbReference type="Pfam" id="PF04577"/>
    </source>
</evidence>
<reference evidence="2" key="1">
    <citation type="journal article" date="2022" name="Int. J. Syst. Evol. Microbiol.">
        <title>Pseudomonas aegrilactucae sp. nov. and Pseudomonas morbosilactucae sp. nov., pathogens causing bacterial rot of lettuce in Japan.</title>
        <authorList>
            <person name="Sawada H."/>
            <person name="Fujikawa T."/>
            <person name="Satou M."/>
        </authorList>
    </citation>
    <scope>NUCLEOTIDE SEQUENCE</scope>
    <source>
        <strain evidence="2">0166_1</strain>
    </source>
</reference>
<dbReference type="AlphaFoldDB" id="A0A9E6Y2H3"/>
<dbReference type="Proteomes" id="UP001162834">
    <property type="component" value="Chromosome"/>
</dbReference>
<name>A0A9E6Y2H3_9ACTN</name>
<organism evidence="2 3">
    <name type="scientific">Capillimicrobium parvum</name>
    <dbReference type="NCBI Taxonomy" id="2884022"/>
    <lineage>
        <taxon>Bacteria</taxon>
        <taxon>Bacillati</taxon>
        <taxon>Actinomycetota</taxon>
        <taxon>Thermoleophilia</taxon>
        <taxon>Solirubrobacterales</taxon>
        <taxon>Capillimicrobiaceae</taxon>
        <taxon>Capillimicrobium</taxon>
    </lineage>
</organism>
<dbReference type="KEGG" id="sbae:DSM104329_05245"/>
<dbReference type="Pfam" id="PF04577">
    <property type="entry name" value="Glyco_transf_61"/>
    <property type="match status" value="1"/>
</dbReference>